<accession>A0ABR7AKF5</accession>
<proteinExistence type="predicted"/>
<dbReference type="RefSeq" id="WP_187502731.1">
    <property type="nucleotide sequence ID" value="NZ_CP162536.1"/>
</dbReference>
<comment type="caution">
    <text evidence="2">The sequence shown here is derived from an EMBL/GenBank/DDBJ whole genome shotgun (WGS) entry which is preliminary data.</text>
</comment>
<sequence length="208" mass="20765">MKLRLLALLAGPALLASVSAHGQAKPIYNDQSITVLQGLAFGPLRSEAIPVDDAHGLPVRCMSGCSASGGDGTPTGVAGTPNAKVVTIQGIPGAAAIPVSGTLNPVTLAATSTAIAGTSSVAQVVGPFVPQLGRAITVALSAAAWPGGTAQLLRSTDGGTTRLPLMPAGVVLGTYTRQGVDQPWLETEAGATFYLSLPNAGIGYRVSQ</sequence>
<evidence type="ECO:0000313" key="2">
    <source>
        <dbReference type="EMBL" id="MBC3940951.1"/>
    </source>
</evidence>
<name>A0ABR7AKF5_9SPHN</name>
<keyword evidence="3" id="KW-1185">Reference proteome</keyword>
<dbReference type="Proteomes" id="UP000597613">
    <property type="component" value="Unassembled WGS sequence"/>
</dbReference>
<feature type="signal peptide" evidence="1">
    <location>
        <begin position="1"/>
        <end position="22"/>
    </location>
</feature>
<evidence type="ECO:0000256" key="1">
    <source>
        <dbReference type="SAM" id="SignalP"/>
    </source>
</evidence>
<keyword evidence="1" id="KW-0732">Signal</keyword>
<protein>
    <submittedName>
        <fullName evidence="2">Uncharacterized protein</fullName>
    </submittedName>
</protein>
<reference evidence="2 3" key="1">
    <citation type="submission" date="2020-08" db="EMBL/GenBank/DDBJ databases">
        <title>Putative novel bacterial strains isolated from necrotic wheat leaf tissues caused by Xanthomonas translucens.</title>
        <authorList>
            <person name="Tambong J.T."/>
        </authorList>
    </citation>
    <scope>NUCLEOTIDE SEQUENCE [LARGE SCALE GENOMIC DNA]</scope>
    <source>
        <strain evidence="3">DOAB 1063</strain>
    </source>
</reference>
<organism evidence="2 3">
    <name type="scientific">Sphingomonas albertensis</name>
    <dbReference type="NCBI Taxonomy" id="2762591"/>
    <lineage>
        <taxon>Bacteria</taxon>
        <taxon>Pseudomonadati</taxon>
        <taxon>Pseudomonadota</taxon>
        <taxon>Alphaproteobacteria</taxon>
        <taxon>Sphingomonadales</taxon>
        <taxon>Sphingomonadaceae</taxon>
        <taxon>Sphingomonas</taxon>
    </lineage>
</organism>
<evidence type="ECO:0000313" key="3">
    <source>
        <dbReference type="Proteomes" id="UP000597613"/>
    </source>
</evidence>
<dbReference type="EMBL" id="JACONT010000006">
    <property type="protein sequence ID" value="MBC3940951.1"/>
    <property type="molecule type" value="Genomic_DNA"/>
</dbReference>
<gene>
    <name evidence="2" type="ORF">H8S47_04540</name>
</gene>
<feature type="chain" id="PRO_5047445044" evidence="1">
    <location>
        <begin position="23"/>
        <end position="208"/>
    </location>
</feature>